<comment type="catalytic activity">
    <reaction evidence="1">
        <text>ATP + protein L-histidine = ADP + protein N-phospho-L-histidine.</text>
        <dbReference type="EC" id="2.7.13.3"/>
    </reaction>
</comment>
<dbReference type="SMART" id="SM00086">
    <property type="entry name" value="PAC"/>
    <property type="match status" value="3"/>
</dbReference>
<organism evidence="12">
    <name type="scientific">mine drainage metagenome</name>
    <dbReference type="NCBI Taxonomy" id="410659"/>
    <lineage>
        <taxon>unclassified sequences</taxon>
        <taxon>metagenomes</taxon>
        <taxon>ecological metagenomes</taxon>
    </lineage>
</organism>
<evidence type="ECO:0000256" key="6">
    <source>
        <dbReference type="SAM" id="MobiDB-lite"/>
    </source>
</evidence>
<dbReference type="GO" id="GO:0000155">
    <property type="term" value="F:phosphorelay sensor kinase activity"/>
    <property type="evidence" value="ECO:0007669"/>
    <property type="project" value="InterPro"/>
</dbReference>
<dbReference type="PRINTS" id="PR00344">
    <property type="entry name" value="BCTRLSENSOR"/>
</dbReference>
<dbReference type="EC" id="2.7.13.3" evidence="2"/>
<dbReference type="CDD" id="cd00082">
    <property type="entry name" value="HisKA"/>
    <property type="match status" value="1"/>
</dbReference>
<dbReference type="AlphaFoldDB" id="A0A1J5SRP2"/>
<feature type="domain" description="PAC" evidence="11">
    <location>
        <begin position="319"/>
        <end position="371"/>
    </location>
</feature>
<dbReference type="GO" id="GO:0016787">
    <property type="term" value="F:hydrolase activity"/>
    <property type="evidence" value="ECO:0007669"/>
    <property type="project" value="UniProtKB-KW"/>
</dbReference>
<dbReference type="Gene3D" id="3.30.450.20">
    <property type="entry name" value="PAS domain"/>
    <property type="match status" value="3"/>
</dbReference>
<accession>A0A1J5SRP2</accession>
<feature type="domain" description="Response regulatory" evidence="9">
    <location>
        <begin position="932"/>
        <end position="1049"/>
    </location>
</feature>
<dbReference type="Pfam" id="PF02518">
    <property type="entry name" value="HATPase_c"/>
    <property type="match status" value="1"/>
</dbReference>
<evidence type="ECO:0000256" key="5">
    <source>
        <dbReference type="ARBA" id="ARBA00022777"/>
    </source>
</evidence>
<feature type="domain" description="Histidine kinase" evidence="8">
    <location>
        <begin position="674"/>
        <end position="892"/>
    </location>
</feature>
<comment type="caution">
    <text evidence="12">The sequence shown here is derived from an EMBL/GenBank/DDBJ whole genome shotgun (WGS) entry which is preliminary data.</text>
</comment>
<dbReference type="InterPro" id="IPR011006">
    <property type="entry name" value="CheY-like_superfamily"/>
</dbReference>
<dbReference type="InterPro" id="IPR003661">
    <property type="entry name" value="HisK_dim/P_dom"/>
</dbReference>
<gene>
    <name evidence="12" type="primary">luxQ_10</name>
    <name evidence="12" type="ORF">GALL_113030</name>
</gene>
<protein>
    <recommendedName>
        <fullName evidence="2">histidine kinase</fullName>
        <ecNumber evidence="2">2.7.13.3</ecNumber>
    </recommendedName>
</protein>
<dbReference type="Gene3D" id="1.10.287.130">
    <property type="match status" value="1"/>
</dbReference>
<dbReference type="PROSITE" id="PS50112">
    <property type="entry name" value="PAS"/>
    <property type="match status" value="2"/>
</dbReference>
<keyword evidence="3" id="KW-0597">Phosphoprotein</keyword>
<reference evidence="12" key="1">
    <citation type="submission" date="2016-10" db="EMBL/GenBank/DDBJ databases">
        <title>Sequence of Gallionella enrichment culture.</title>
        <authorList>
            <person name="Poehlein A."/>
            <person name="Muehling M."/>
            <person name="Daniel R."/>
        </authorList>
    </citation>
    <scope>NUCLEOTIDE SEQUENCE</scope>
</reference>
<dbReference type="GO" id="GO:0009927">
    <property type="term" value="F:histidine phosphotransfer kinase activity"/>
    <property type="evidence" value="ECO:0007669"/>
    <property type="project" value="TreeGrafter"/>
</dbReference>
<feature type="domain" description="PAS" evidence="10">
    <location>
        <begin position="241"/>
        <end position="300"/>
    </location>
</feature>
<keyword evidence="7" id="KW-0472">Membrane</keyword>
<dbReference type="InterPro" id="IPR005467">
    <property type="entry name" value="His_kinase_dom"/>
</dbReference>
<dbReference type="InterPro" id="IPR036097">
    <property type="entry name" value="HisK_dim/P_sf"/>
</dbReference>
<evidence type="ECO:0000259" key="9">
    <source>
        <dbReference type="PROSITE" id="PS50110"/>
    </source>
</evidence>
<dbReference type="InterPro" id="IPR035965">
    <property type="entry name" value="PAS-like_dom_sf"/>
</dbReference>
<dbReference type="Pfam" id="PF00072">
    <property type="entry name" value="Response_reg"/>
    <property type="match status" value="1"/>
</dbReference>
<dbReference type="SMART" id="SM00091">
    <property type="entry name" value="PAS"/>
    <property type="match status" value="3"/>
</dbReference>
<dbReference type="Gene3D" id="3.30.565.10">
    <property type="entry name" value="Histidine kinase-like ATPase, C-terminal domain"/>
    <property type="match status" value="1"/>
</dbReference>
<dbReference type="SMART" id="SM00387">
    <property type="entry name" value="HATPase_c"/>
    <property type="match status" value="1"/>
</dbReference>
<keyword evidence="12" id="KW-0378">Hydrolase</keyword>
<feature type="domain" description="PAC" evidence="11">
    <location>
        <begin position="590"/>
        <end position="642"/>
    </location>
</feature>
<dbReference type="SUPFAM" id="SSF55785">
    <property type="entry name" value="PYP-like sensor domain (PAS domain)"/>
    <property type="match status" value="3"/>
</dbReference>
<dbReference type="PROSITE" id="PS50110">
    <property type="entry name" value="RESPONSE_REGULATORY"/>
    <property type="match status" value="1"/>
</dbReference>
<dbReference type="PANTHER" id="PTHR43047:SF72">
    <property type="entry name" value="OSMOSENSING HISTIDINE PROTEIN KINASE SLN1"/>
    <property type="match status" value="1"/>
</dbReference>
<evidence type="ECO:0000256" key="7">
    <source>
        <dbReference type="SAM" id="Phobius"/>
    </source>
</evidence>
<dbReference type="InterPro" id="IPR007891">
    <property type="entry name" value="CHASE3"/>
</dbReference>
<evidence type="ECO:0000256" key="2">
    <source>
        <dbReference type="ARBA" id="ARBA00012438"/>
    </source>
</evidence>
<dbReference type="SUPFAM" id="SSF47384">
    <property type="entry name" value="Homodimeric domain of signal transducing histidine kinase"/>
    <property type="match status" value="1"/>
</dbReference>
<dbReference type="InterPro" id="IPR003594">
    <property type="entry name" value="HATPase_dom"/>
</dbReference>
<dbReference type="InterPro" id="IPR000700">
    <property type="entry name" value="PAS-assoc_C"/>
</dbReference>
<evidence type="ECO:0000259" key="10">
    <source>
        <dbReference type="PROSITE" id="PS50112"/>
    </source>
</evidence>
<dbReference type="InterPro" id="IPR001610">
    <property type="entry name" value="PAC"/>
</dbReference>
<dbReference type="GO" id="GO:0005886">
    <property type="term" value="C:plasma membrane"/>
    <property type="evidence" value="ECO:0007669"/>
    <property type="project" value="TreeGrafter"/>
</dbReference>
<dbReference type="Pfam" id="PF00989">
    <property type="entry name" value="PAS"/>
    <property type="match status" value="2"/>
</dbReference>
<keyword evidence="4 12" id="KW-0808">Transferase</keyword>
<evidence type="ECO:0000256" key="1">
    <source>
        <dbReference type="ARBA" id="ARBA00000085"/>
    </source>
</evidence>
<dbReference type="GO" id="GO:0006355">
    <property type="term" value="P:regulation of DNA-templated transcription"/>
    <property type="evidence" value="ECO:0007669"/>
    <property type="project" value="InterPro"/>
</dbReference>
<dbReference type="SUPFAM" id="SSF55874">
    <property type="entry name" value="ATPase domain of HSP90 chaperone/DNA topoisomerase II/histidine kinase"/>
    <property type="match status" value="1"/>
</dbReference>
<dbReference type="FunFam" id="3.30.565.10:FF:000010">
    <property type="entry name" value="Sensor histidine kinase RcsC"/>
    <property type="match status" value="1"/>
</dbReference>
<dbReference type="SMART" id="SM00388">
    <property type="entry name" value="HisKA"/>
    <property type="match status" value="1"/>
</dbReference>
<dbReference type="EMBL" id="MLJW01000042">
    <property type="protein sequence ID" value="OIR06696.1"/>
    <property type="molecule type" value="Genomic_DNA"/>
</dbReference>
<keyword evidence="7" id="KW-1133">Transmembrane helix</keyword>
<evidence type="ECO:0000256" key="3">
    <source>
        <dbReference type="ARBA" id="ARBA00022553"/>
    </source>
</evidence>
<feature type="transmembrane region" description="Helical" evidence="7">
    <location>
        <begin position="183"/>
        <end position="202"/>
    </location>
</feature>
<evidence type="ECO:0000259" key="11">
    <source>
        <dbReference type="PROSITE" id="PS50113"/>
    </source>
</evidence>
<dbReference type="InterPro" id="IPR000014">
    <property type="entry name" value="PAS"/>
</dbReference>
<keyword evidence="7" id="KW-0812">Transmembrane</keyword>
<feature type="domain" description="PAS" evidence="10">
    <location>
        <begin position="372"/>
        <end position="426"/>
    </location>
</feature>
<keyword evidence="5 12" id="KW-0418">Kinase</keyword>
<name>A0A1J5SRP2_9ZZZZ</name>
<proteinExistence type="predicted"/>
<dbReference type="CDD" id="cd19410">
    <property type="entry name" value="HK9-like_sensor"/>
    <property type="match status" value="1"/>
</dbReference>
<dbReference type="PANTHER" id="PTHR43047">
    <property type="entry name" value="TWO-COMPONENT HISTIDINE PROTEIN KINASE"/>
    <property type="match status" value="1"/>
</dbReference>
<feature type="transmembrane region" description="Helical" evidence="7">
    <location>
        <begin position="6"/>
        <end position="29"/>
    </location>
</feature>
<feature type="region of interest" description="Disordered" evidence="6">
    <location>
        <begin position="897"/>
        <end position="921"/>
    </location>
</feature>
<evidence type="ECO:0000259" key="8">
    <source>
        <dbReference type="PROSITE" id="PS50109"/>
    </source>
</evidence>
<feature type="compositionally biased region" description="Polar residues" evidence="6">
    <location>
        <begin position="903"/>
        <end position="913"/>
    </location>
</feature>
<dbReference type="InterPro" id="IPR013767">
    <property type="entry name" value="PAS_fold"/>
</dbReference>
<dbReference type="CDD" id="cd00130">
    <property type="entry name" value="PAS"/>
    <property type="match status" value="2"/>
</dbReference>
<dbReference type="PROSITE" id="PS50113">
    <property type="entry name" value="PAC"/>
    <property type="match status" value="2"/>
</dbReference>
<dbReference type="Gene3D" id="3.40.50.2300">
    <property type="match status" value="1"/>
</dbReference>
<dbReference type="InterPro" id="IPR001789">
    <property type="entry name" value="Sig_transdc_resp-reg_receiver"/>
</dbReference>
<dbReference type="SMART" id="SM00448">
    <property type="entry name" value="REC"/>
    <property type="match status" value="1"/>
</dbReference>
<evidence type="ECO:0000313" key="12">
    <source>
        <dbReference type="EMBL" id="OIR06696.1"/>
    </source>
</evidence>
<dbReference type="Pfam" id="PF00512">
    <property type="entry name" value="HisKA"/>
    <property type="match status" value="1"/>
</dbReference>
<dbReference type="SUPFAM" id="SSF52172">
    <property type="entry name" value="CheY-like"/>
    <property type="match status" value="1"/>
</dbReference>
<dbReference type="InterPro" id="IPR004358">
    <property type="entry name" value="Sig_transdc_His_kin-like_C"/>
</dbReference>
<dbReference type="InterPro" id="IPR036890">
    <property type="entry name" value="HATPase_C_sf"/>
</dbReference>
<sequence>MKTNYKFSVFVTFTALLVAIAFAIAIWSFSRIQQSTDAREHAALALSTANNLLSSLKDAETGQRGYLLTGDERFLQPYLVTRSNLGESLFKLRELTLTNTAKNHLDAAFPLIDAKMVEMAHLIQLRHDNKITAATTQIHESIGKRLMDSIRAEMFEFTQIEENIYSKENAALQSDMHRMFNSIMFSGLLWALFALAFVYLIYQQTQQKLKNLVHLETRHLLAIQDETNKQLQQLNLTLQDSEEKLTVTLNSIGDAVITTDAEARVTLLNPLAEKLTGWTQAEAIGHFINEIFPIINKETRLAATIPVVATLAHGTIQGLANHTVLIARDGSECDIADSCAPIRDRDNQVVGAVLVFRNVSDEYAVQQALRDNTALIQTILNTVADGIITLHARDGIIETVNPAAQRMFGFSAAELTGLNFSALIPELDQEQRNGSLKHYSASDEALAIGLGREVIGWRKDSKPFPLEIAVSEMSLGGERYFTCILRDITARKQAEDALLKAGALQSAIFNSANFSSIATDAKGVIQIFNVGAEHMLGYAAVDVMNKITPAEISDPVEIIARAKALSIELDTEIKPGFEALVFKASRGIEDIYELTYIHKDGNRLPAMVSVTALRDAHNTIIGYLLIGTDNTARKQVEAERTLLDEALQDKNAELERATFVAEKANLAKSDFLSSMSHELRTPLGAILGFAQLIESGTPPPTTSQKKSVDQILKAGWYLLELINEVLDLALIESGKLTLSLEPVLLADVMHECESMIEPQAQKRGIDVTFTRPDFPYCVTGDRTRLKQVMINLLSNAIKYNKINGTVTVECQLTAWDSIRISVHDTGAGLSSEQLSQLFEPFNRLGQKAKEEEGTGIGLVVCKRLIDLMSGKIGVESTVGKGSVFWIELDLTELNAIEHDSADQKQQTESQATDSDNKDSTITPKLIDTSLNTLLYVEDNPANLMLIEDIIARRPDVRLLSAMNAKQGVKLARHALPDVILMDINLPGLSGFDALKILTKCPETAHIPVVALSANAMPRDIEKGLEAGFFRYLTKPIKVNEFMNTLDLALKFAETKTILTIEKEQS</sequence>
<dbReference type="Pfam" id="PF05227">
    <property type="entry name" value="CHASE3"/>
    <property type="match status" value="1"/>
</dbReference>
<dbReference type="PROSITE" id="PS50109">
    <property type="entry name" value="HIS_KIN"/>
    <property type="match status" value="1"/>
</dbReference>
<evidence type="ECO:0000256" key="4">
    <source>
        <dbReference type="ARBA" id="ARBA00022679"/>
    </source>
</evidence>
<dbReference type="Pfam" id="PF13426">
    <property type="entry name" value="PAS_9"/>
    <property type="match status" value="1"/>
</dbReference>
<dbReference type="CDD" id="cd16922">
    <property type="entry name" value="HATPase_EvgS-ArcB-TorS-like"/>
    <property type="match status" value="1"/>
</dbReference>
<dbReference type="NCBIfam" id="TIGR00229">
    <property type="entry name" value="sensory_box"/>
    <property type="match status" value="3"/>
</dbReference>